<sequence>MGHQGPARKRAVNLSLNDELVRQARLYTGNLSGTLEILLEDFVARERARLRQEDAALDRVVLALGAFHAEQGLLSDEFSEL</sequence>
<keyword evidence="1" id="KW-1277">Toxin-antitoxin system</keyword>
<evidence type="ECO:0000256" key="1">
    <source>
        <dbReference type="ARBA" id="ARBA00022649"/>
    </source>
</evidence>
<comment type="caution">
    <text evidence="2">The sequence shown here is derived from an EMBL/GenBank/DDBJ whole genome shotgun (WGS) entry which is preliminary data.</text>
</comment>
<name>A0ABV7G963_9PROT</name>
<proteinExistence type="predicted"/>
<organism evidence="2 3">
    <name type="scientific">Teichococcus globiformis</name>
    <dbReference type="NCBI Taxonomy" id="2307229"/>
    <lineage>
        <taxon>Bacteria</taxon>
        <taxon>Pseudomonadati</taxon>
        <taxon>Pseudomonadota</taxon>
        <taxon>Alphaproteobacteria</taxon>
        <taxon>Acetobacterales</taxon>
        <taxon>Roseomonadaceae</taxon>
        <taxon>Roseomonas</taxon>
    </lineage>
</organism>
<dbReference type="Pfam" id="PF07362">
    <property type="entry name" value="CcdA"/>
    <property type="match status" value="1"/>
</dbReference>
<keyword evidence="3" id="KW-1185">Reference proteome</keyword>
<dbReference type="RefSeq" id="WP_379599885.1">
    <property type="nucleotide sequence ID" value="NZ_JBHRTN010000029.1"/>
</dbReference>
<accession>A0ABV7G963</accession>
<gene>
    <name evidence="2" type="ORF">ACFOD4_22015</name>
</gene>
<dbReference type="InterPro" id="IPR009956">
    <property type="entry name" value="Post-segregation_anti-tox_CcdA"/>
</dbReference>
<dbReference type="EMBL" id="JBHRTN010000029">
    <property type="protein sequence ID" value="MFC3127750.1"/>
    <property type="molecule type" value="Genomic_DNA"/>
</dbReference>
<evidence type="ECO:0000313" key="3">
    <source>
        <dbReference type="Proteomes" id="UP001595593"/>
    </source>
</evidence>
<protein>
    <submittedName>
        <fullName evidence="2">Type II toxin-antitoxin system CcdA family antitoxin</fullName>
    </submittedName>
</protein>
<reference evidence="3" key="1">
    <citation type="journal article" date="2019" name="Int. J. Syst. Evol. Microbiol.">
        <title>The Global Catalogue of Microorganisms (GCM) 10K type strain sequencing project: providing services to taxonomists for standard genome sequencing and annotation.</title>
        <authorList>
            <consortium name="The Broad Institute Genomics Platform"/>
            <consortium name="The Broad Institute Genome Sequencing Center for Infectious Disease"/>
            <person name="Wu L."/>
            <person name="Ma J."/>
        </authorList>
    </citation>
    <scope>NUCLEOTIDE SEQUENCE [LARGE SCALE GENOMIC DNA]</scope>
    <source>
        <strain evidence="3">KCTC 52094</strain>
    </source>
</reference>
<dbReference type="Proteomes" id="UP001595593">
    <property type="component" value="Unassembled WGS sequence"/>
</dbReference>
<evidence type="ECO:0000313" key="2">
    <source>
        <dbReference type="EMBL" id="MFC3127750.1"/>
    </source>
</evidence>